<feature type="non-terminal residue" evidence="1">
    <location>
        <position position="1"/>
    </location>
</feature>
<proteinExistence type="predicted"/>
<evidence type="ECO:0000313" key="1">
    <source>
        <dbReference type="EMBL" id="KAA6311641.1"/>
    </source>
</evidence>
<gene>
    <name evidence="1" type="ORF">EZS27_037273</name>
</gene>
<dbReference type="AlphaFoldDB" id="A0A5J4PS82"/>
<organism evidence="1">
    <name type="scientific">termite gut metagenome</name>
    <dbReference type="NCBI Taxonomy" id="433724"/>
    <lineage>
        <taxon>unclassified sequences</taxon>
        <taxon>metagenomes</taxon>
        <taxon>organismal metagenomes</taxon>
    </lineage>
</organism>
<dbReference type="EMBL" id="SNRY01006849">
    <property type="protein sequence ID" value="KAA6311641.1"/>
    <property type="molecule type" value="Genomic_DNA"/>
</dbReference>
<reference evidence="1" key="1">
    <citation type="submission" date="2019-03" db="EMBL/GenBank/DDBJ databases">
        <title>Single cell metagenomics reveals metabolic interactions within the superorganism composed of flagellate Streblomastix strix and complex community of Bacteroidetes bacteria on its surface.</title>
        <authorList>
            <person name="Treitli S.C."/>
            <person name="Kolisko M."/>
            <person name="Husnik F."/>
            <person name="Keeling P."/>
            <person name="Hampl V."/>
        </authorList>
    </citation>
    <scope>NUCLEOTIDE SEQUENCE</scope>
    <source>
        <strain evidence="1">STM</strain>
    </source>
</reference>
<name>A0A5J4PS82_9ZZZZ</name>
<accession>A0A5J4PS82</accession>
<sequence>IRGLRVDIEYSSVQRGYYIPAADEFL</sequence>
<comment type="caution">
    <text evidence="1">The sequence shown here is derived from an EMBL/GenBank/DDBJ whole genome shotgun (WGS) entry which is preliminary data.</text>
</comment>
<protein>
    <submittedName>
        <fullName evidence="1">Uncharacterized protein</fullName>
    </submittedName>
</protein>